<dbReference type="AlphaFoldDB" id="A0A385EQP0"/>
<dbReference type="GO" id="GO:0016757">
    <property type="term" value="F:glycosyltransferase activity"/>
    <property type="evidence" value="ECO:0007669"/>
    <property type="project" value="UniProtKB-KW"/>
</dbReference>
<evidence type="ECO:0000256" key="6">
    <source>
        <dbReference type="SAM" id="Phobius"/>
    </source>
</evidence>
<dbReference type="InterPro" id="IPR003406">
    <property type="entry name" value="Glyco_trans_14"/>
</dbReference>
<name>A0A385EQP0_ACIBA</name>
<keyword evidence="2" id="KW-0328">Glycosyltransferase</keyword>
<evidence type="ECO:0000256" key="1">
    <source>
        <dbReference type="ARBA" id="ARBA00004606"/>
    </source>
</evidence>
<reference evidence="7" key="1">
    <citation type="submission" date="2018-08" db="EMBL/GenBank/DDBJ databases">
        <title>Complete genome sequence of Acinetobacter baumannii strain WM99c.</title>
        <authorList>
            <person name="Nigro S.J."/>
            <person name="Wick R.R."/>
            <person name="Holt K.E."/>
            <person name="Hall R.M."/>
        </authorList>
    </citation>
    <scope>NUCLEOTIDE SEQUENCE</scope>
    <source>
        <strain evidence="7">WM99c</strain>
    </source>
</reference>
<dbReference type="RefSeq" id="WP_000994240.1">
    <property type="nucleotide sequence ID" value="NZ_AERY01000087.1"/>
</dbReference>
<protein>
    <submittedName>
        <fullName evidence="7">Gtr3</fullName>
    </submittedName>
</protein>
<keyword evidence="6" id="KW-0812">Transmembrane</keyword>
<evidence type="ECO:0000256" key="3">
    <source>
        <dbReference type="ARBA" id="ARBA00022679"/>
    </source>
</evidence>
<feature type="transmembrane region" description="Helical" evidence="6">
    <location>
        <begin position="129"/>
        <end position="150"/>
    </location>
</feature>
<proteinExistence type="predicted"/>
<evidence type="ECO:0000313" key="7">
    <source>
        <dbReference type="EMBL" id="AXQ88543.1"/>
    </source>
</evidence>
<accession>A0A385EQP0</accession>
<dbReference type="EMBL" id="CP031743">
    <property type="protein sequence ID" value="AXQ88543.1"/>
    <property type="molecule type" value="Genomic_DNA"/>
</dbReference>
<keyword evidence="5" id="KW-0325">Glycoprotein</keyword>
<comment type="subcellular location">
    <subcellularLocation>
        <location evidence="1">Membrane</location>
        <topology evidence="1">Single-pass type II membrane protein</topology>
    </subcellularLocation>
</comment>
<evidence type="ECO:0000256" key="4">
    <source>
        <dbReference type="ARBA" id="ARBA00023136"/>
    </source>
</evidence>
<feature type="transmembrane region" description="Helical" evidence="6">
    <location>
        <begin position="162"/>
        <end position="190"/>
    </location>
</feature>
<dbReference type="Pfam" id="PF02485">
    <property type="entry name" value="Branch"/>
    <property type="match status" value="1"/>
</dbReference>
<organism evidence="7">
    <name type="scientific">Acinetobacter baumannii WM99c</name>
    <dbReference type="NCBI Taxonomy" id="945555"/>
    <lineage>
        <taxon>Bacteria</taxon>
        <taxon>Pseudomonadati</taxon>
        <taxon>Pseudomonadota</taxon>
        <taxon>Gammaproteobacteria</taxon>
        <taxon>Moraxellales</taxon>
        <taxon>Moraxellaceae</taxon>
        <taxon>Acinetobacter</taxon>
        <taxon>Acinetobacter calcoaceticus/baumannii complex</taxon>
    </lineage>
</organism>
<keyword evidence="3" id="KW-0808">Transferase</keyword>
<evidence type="ECO:0000256" key="5">
    <source>
        <dbReference type="ARBA" id="ARBA00023180"/>
    </source>
</evidence>
<dbReference type="GO" id="GO:0016020">
    <property type="term" value="C:membrane"/>
    <property type="evidence" value="ECO:0007669"/>
    <property type="project" value="UniProtKB-SubCell"/>
</dbReference>
<gene>
    <name evidence="7" type="primary">gtr3</name>
    <name evidence="7" type="ORF">BSF95_00100</name>
</gene>
<sequence length="203" mass="24129">MNASLILSHKNIDHIYNLVQQILDSNFYIHINLKVNFVKIKKATSNIGNIFCVENRVDSKWARYSIVKDILNLMNYILQQDTRNKYFHLINSDDVISINEQVWDDSTIYMEYVGTGLFSRSKYFFIDSALSNILIKGGWFLYTLFFFIFLKREKDYRVNATFIIFVCFYFYENIFNGNLLLSIFLFMNFYNLLSKSYSLKNIG</sequence>
<keyword evidence="6" id="KW-1133">Transmembrane helix</keyword>
<evidence type="ECO:0000256" key="2">
    <source>
        <dbReference type="ARBA" id="ARBA00022676"/>
    </source>
</evidence>
<keyword evidence="4 6" id="KW-0472">Membrane</keyword>